<dbReference type="InterPro" id="IPR003385">
    <property type="entry name" value="Glyco_hydro_77"/>
</dbReference>
<dbReference type="InterPro" id="IPR017853">
    <property type="entry name" value="GH"/>
</dbReference>
<evidence type="ECO:0000313" key="12">
    <source>
        <dbReference type="EMBL" id="CAG23200.1"/>
    </source>
</evidence>
<evidence type="ECO:0000256" key="1">
    <source>
        <dbReference type="ARBA" id="ARBA00000439"/>
    </source>
</evidence>
<dbReference type="EMBL" id="CR378679">
    <property type="protein sequence ID" value="CAG23200.1"/>
    <property type="molecule type" value="Genomic_DNA"/>
</dbReference>
<dbReference type="GO" id="GO:0004134">
    <property type="term" value="F:4-alpha-glucanotransferase activity"/>
    <property type="evidence" value="ECO:0007669"/>
    <property type="project" value="UniProtKB-EC"/>
</dbReference>
<dbReference type="KEGG" id="ppr:PBPRB1329"/>
<name>Q6LHN0_PHOPR</name>
<keyword evidence="13" id="KW-1185">Reference proteome</keyword>
<protein>
    <recommendedName>
        <fullName evidence="4 10">4-alpha-glucanotransferase</fullName>
        <ecNumber evidence="3 10">2.4.1.25</ecNumber>
    </recommendedName>
    <alternativeName>
        <fullName evidence="8 10">Amylomaltase</fullName>
    </alternativeName>
    <alternativeName>
        <fullName evidence="9 10">Disproportionating enzyme</fullName>
    </alternativeName>
</protein>
<evidence type="ECO:0000256" key="3">
    <source>
        <dbReference type="ARBA" id="ARBA00012560"/>
    </source>
</evidence>
<accession>Q6LHN0</accession>
<dbReference type="PANTHER" id="PTHR32438:SF5">
    <property type="entry name" value="4-ALPHA-GLUCANOTRANSFERASE DPE1, CHLOROPLASTIC_AMYLOPLASTIC"/>
    <property type="match status" value="1"/>
</dbReference>
<keyword evidence="7 10" id="KW-0119">Carbohydrate metabolism</keyword>
<evidence type="ECO:0000256" key="2">
    <source>
        <dbReference type="ARBA" id="ARBA00005684"/>
    </source>
</evidence>
<evidence type="ECO:0000256" key="9">
    <source>
        <dbReference type="ARBA" id="ARBA00031501"/>
    </source>
</evidence>
<dbReference type="Proteomes" id="UP000000593">
    <property type="component" value="Chromosome 2"/>
</dbReference>
<dbReference type="SUPFAM" id="SSF51445">
    <property type="entry name" value="(Trans)glycosidases"/>
    <property type="match status" value="1"/>
</dbReference>
<dbReference type="HOGENOM" id="CLU_022072_1_1_6"/>
<comment type="catalytic activity">
    <reaction evidence="1 10">
        <text>Transfers a segment of a (1-&gt;4)-alpha-D-glucan to a new position in an acceptor, which may be glucose or a (1-&gt;4)-alpha-D-glucan.</text>
        <dbReference type="EC" id="2.4.1.25"/>
    </reaction>
</comment>
<proteinExistence type="inferred from homology"/>
<organism evidence="12 13">
    <name type="scientific">Photobacterium profundum (strain SS9)</name>
    <dbReference type="NCBI Taxonomy" id="298386"/>
    <lineage>
        <taxon>Bacteria</taxon>
        <taxon>Pseudomonadati</taxon>
        <taxon>Pseudomonadota</taxon>
        <taxon>Gammaproteobacteria</taxon>
        <taxon>Vibrionales</taxon>
        <taxon>Vibrionaceae</taxon>
        <taxon>Photobacterium</taxon>
    </lineage>
</organism>
<dbReference type="eggNOG" id="COG1640">
    <property type="taxonomic scope" value="Bacteria"/>
</dbReference>
<dbReference type="Pfam" id="PF21226">
    <property type="entry name" value="MalQ_N"/>
    <property type="match status" value="1"/>
</dbReference>
<evidence type="ECO:0000256" key="5">
    <source>
        <dbReference type="ARBA" id="ARBA00022676"/>
    </source>
</evidence>
<evidence type="ECO:0000256" key="4">
    <source>
        <dbReference type="ARBA" id="ARBA00020295"/>
    </source>
</evidence>
<evidence type="ECO:0000256" key="7">
    <source>
        <dbReference type="ARBA" id="ARBA00023277"/>
    </source>
</evidence>
<comment type="similarity">
    <text evidence="2 10">Belongs to the disproportionating enzyme family.</text>
</comment>
<reference evidence="13" key="1">
    <citation type="journal article" date="2005" name="Science">
        <title>Life at depth: Photobacterium profundum genome sequence and expression analysis.</title>
        <authorList>
            <person name="Vezzi A."/>
            <person name="Campanaro S."/>
            <person name="D'Angelo M."/>
            <person name="Simonato F."/>
            <person name="Vitulo N."/>
            <person name="Lauro F.M."/>
            <person name="Cestaro A."/>
            <person name="Malacrida G."/>
            <person name="Simionati B."/>
            <person name="Cannata N."/>
            <person name="Romualdi C."/>
            <person name="Bartlett D.H."/>
            <person name="Valle G."/>
        </authorList>
    </citation>
    <scope>NUCLEOTIDE SEQUENCE [LARGE SCALE GENOMIC DNA]</scope>
    <source>
        <strain evidence="13">ATCC BAA-1253 / SS9</strain>
    </source>
</reference>
<evidence type="ECO:0000256" key="6">
    <source>
        <dbReference type="ARBA" id="ARBA00022679"/>
    </source>
</evidence>
<evidence type="ECO:0000313" key="13">
    <source>
        <dbReference type="Proteomes" id="UP000000593"/>
    </source>
</evidence>
<dbReference type="EC" id="2.4.1.25" evidence="3 10"/>
<dbReference type="Gene3D" id="3.20.20.80">
    <property type="entry name" value="Glycosidases"/>
    <property type="match status" value="1"/>
</dbReference>
<dbReference type="NCBIfam" id="TIGR00217">
    <property type="entry name" value="malQ"/>
    <property type="match status" value="1"/>
</dbReference>
<sequence>MKDDQVLKQVAEMAGLADSYVSAWGDEAQVENETLRRLLSALGYDTKNDDALMESALKRQRPDVLAPVKVVRNGEPMHITLHLGVSARTSDFSWKLTTEQGVVMEGWLQSQLISDDRENGGPLVFALPDDLAWGYHKLEVFRKRRKSPFEMTLIVTPASCYKQQALLDDKKLWGTSVQLYSVRTNYNWGIGDFGDLKQLVADIAARGGDFVGLNPVHSLFPANPEGASPYSPSSRRWLNLMYIDVSSVSEFAQCDEAQQLVGSAQFQQRLVEARNTNWVNYSEVSCLKMAVLPLLFDTFSERHLDNNTERAKQFLQFVEEGGDSLLHQAAFDALHADLKKKDDNTWGWPVFPEEYRHFDNAAVKTYIKDNAKQVKLYMYLQWLADTQLAEVNELAEEKGMAMGLYRDLAVGVCDSGAETWADHGALCQDVSVGAPPDILGPLGQNWGLPPLNPEALKETAYEPYIQLLRANMRNCGALRIDHVLGLLRLWWIPKGELATQGAYMYYPVDDMMAILALESHRFQCTVIGEDLGTVPDEIIGKLSTAGIHSYKVFFFETAEDGGFYSPAHYPSQSMAALCTHDMPTLRGFWHCDDLKMGEELGLYPDKEQLAGLFASRAESKQKILDSLDWHGYLPEGVGHDASYVPMDLRLSEGMQMHLAASSSALLSLQLEDWLEMDKPVNIPGTVDEYPNWRRKLSTTLDDLFTRQDIIDLTRRLTDARGKAS</sequence>
<keyword evidence="6 10" id="KW-0808">Transferase</keyword>
<feature type="domain" description="MalQ N-terminal beta-sandwich" evidence="11">
    <location>
        <begin position="65"/>
        <end position="157"/>
    </location>
</feature>
<dbReference type="AlphaFoldDB" id="Q6LHN0"/>
<evidence type="ECO:0000256" key="8">
    <source>
        <dbReference type="ARBA" id="ARBA00031423"/>
    </source>
</evidence>
<dbReference type="RefSeq" id="WP_011221381.1">
    <property type="nucleotide sequence ID" value="NC_006371.1"/>
</dbReference>
<evidence type="ECO:0000259" key="11">
    <source>
        <dbReference type="Pfam" id="PF21226"/>
    </source>
</evidence>
<dbReference type="NCBIfam" id="NF008274">
    <property type="entry name" value="PRK11052.1"/>
    <property type="match status" value="1"/>
</dbReference>
<keyword evidence="5 10" id="KW-0328">Glycosyltransferase</keyword>
<dbReference type="InterPro" id="IPR048458">
    <property type="entry name" value="MalQ_N"/>
</dbReference>
<dbReference type="GO" id="GO:0005975">
    <property type="term" value="P:carbohydrate metabolic process"/>
    <property type="evidence" value="ECO:0007669"/>
    <property type="project" value="InterPro"/>
</dbReference>
<gene>
    <name evidence="12" type="primary">VVA0078</name>
    <name evidence="12" type="ordered locus">PBPRB1329</name>
</gene>
<evidence type="ECO:0000256" key="10">
    <source>
        <dbReference type="RuleBase" id="RU361207"/>
    </source>
</evidence>
<dbReference type="Pfam" id="PF02446">
    <property type="entry name" value="Glyco_hydro_77"/>
    <property type="match status" value="1"/>
</dbReference>
<dbReference type="PANTHER" id="PTHR32438">
    <property type="entry name" value="4-ALPHA-GLUCANOTRANSFERASE DPE1, CHLOROPLASTIC/AMYLOPLASTIC"/>
    <property type="match status" value="1"/>
</dbReference>
<dbReference type="STRING" id="298386.PBPRB1329"/>